<dbReference type="RefSeq" id="WP_343763232.1">
    <property type="nucleotide sequence ID" value="NZ_BAAAFG010000002.1"/>
</dbReference>
<comment type="caution">
    <text evidence="1">The sequence shown here is derived from an EMBL/GenBank/DDBJ whole genome shotgun (WGS) entry which is preliminary data.</text>
</comment>
<sequence>MKLSCLPVNRNILWGLIFCASLLTGYAQKQISTTAGTLISVGLQDEWAISVGAIFTPKEKVDFRAAYNLYFRRDVRNQNAENFHEVLATVQTKLIDLLGFEIDGGVGYVGNNFFINENARDTATFFVQSGDFNHGLVLNFTGVYQLSYRLSLYAEYNFKSFGKRFDTFGFGLRYTIPLI</sequence>
<proteinExistence type="predicted"/>
<protein>
    <submittedName>
        <fullName evidence="1">Uncharacterized protein</fullName>
    </submittedName>
</protein>
<accession>A0ABP3XSQ0</accession>
<dbReference type="EMBL" id="BAAAFG010000002">
    <property type="protein sequence ID" value="GAA0871282.1"/>
    <property type="molecule type" value="Genomic_DNA"/>
</dbReference>
<keyword evidence="2" id="KW-1185">Reference proteome</keyword>
<gene>
    <name evidence="1" type="ORF">GCM10009117_04280</name>
</gene>
<organism evidence="1 2">
    <name type="scientific">Gangjinia marincola</name>
    <dbReference type="NCBI Taxonomy" id="578463"/>
    <lineage>
        <taxon>Bacteria</taxon>
        <taxon>Pseudomonadati</taxon>
        <taxon>Bacteroidota</taxon>
        <taxon>Flavobacteriia</taxon>
        <taxon>Flavobacteriales</taxon>
        <taxon>Flavobacteriaceae</taxon>
        <taxon>Gangjinia</taxon>
    </lineage>
</organism>
<evidence type="ECO:0000313" key="2">
    <source>
        <dbReference type="Proteomes" id="UP001500507"/>
    </source>
</evidence>
<dbReference type="Proteomes" id="UP001500507">
    <property type="component" value="Unassembled WGS sequence"/>
</dbReference>
<dbReference type="SUPFAM" id="SSF56935">
    <property type="entry name" value="Porins"/>
    <property type="match status" value="1"/>
</dbReference>
<name>A0ABP3XSQ0_9FLAO</name>
<evidence type="ECO:0000313" key="1">
    <source>
        <dbReference type="EMBL" id="GAA0871282.1"/>
    </source>
</evidence>
<reference evidence="2" key="1">
    <citation type="journal article" date="2019" name="Int. J. Syst. Evol. Microbiol.">
        <title>The Global Catalogue of Microorganisms (GCM) 10K type strain sequencing project: providing services to taxonomists for standard genome sequencing and annotation.</title>
        <authorList>
            <consortium name="The Broad Institute Genomics Platform"/>
            <consortium name="The Broad Institute Genome Sequencing Center for Infectious Disease"/>
            <person name="Wu L."/>
            <person name="Ma J."/>
        </authorList>
    </citation>
    <scope>NUCLEOTIDE SEQUENCE [LARGE SCALE GENOMIC DNA]</scope>
    <source>
        <strain evidence="2">JCM 16082</strain>
    </source>
</reference>